<dbReference type="GO" id="GO:0046872">
    <property type="term" value="F:metal ion binding"/>
    <property type="evidence" value="ECO:0007669"/>
    <property type="project" value="UniProtKB-KW"/>
</dbReference>
<dbReference type="InterPro" id="IPR036615">
    <property type="entry name" value="Mur_ligase_C_dom_sf"/>
</dbReference>
<evidence type="ECO:0000256" key="21">
    <source>
        <dbReference type="ARBA" id="ARBA00049161"/>
    </source>
</evidence>
<evidence type="ECO:0000256" key="18">
    <source>
        <dbReference type="ARBA" id="ARBA00047493"/>
    </source>
</evidence>
<evidence type="ECO:0000256" key="10">
    <source>
        <dbReference type="ARBA" id="ARBA00022723"/>
    </source>
</evidence>
<dbReference type="InterPro" id="IPR001645">
    <property type="entry name" value="Folylpolyglutamate_synth"/>
</dbReference>
<evidence type="ECO:0000313" key="24">
    <source>
        <dbReference type="EMBL" id="MBD3867843.1"/>
    </source>
</evidence>
<evidence type="ECO:0000256" key="15">
    <source>
        <dbReference type="ARBA" id="ARBA00030048"/>
    </source>
</evidence>
<comment type="catalytic activity">
    <reaction evidence="18">
        <text>(6S)-5,6,7,8-tetrahydrofolyl-(gamma-L-Glu)(n) + L-glutamate + ATP = (6S)-5,6,7,8-tetrahydrofolyl-(gamma-L-Glu)(n+1) + ADP + phosphate + H(+)</text>
        <dbReference type="Rhea" id="RHEA:10580"/>
        <dbReference type="Rhea" id="RHEA-COMP:14738"/>
        <dbReference type="Rhea" id="RHEA-COMP:14740"/>
        <dbReference type="ChEBI" id="CHEBI:15378"/>
        <dbReference type="ChEBI" id="CHEBI:29985"/>
        <dbReference type="ChEBI" id="CHEBI:30616"/>
        <dbReference type="ChEBI" id="CHEBI:43474"/>
        <dbReference type="ChEBI" id="CHEBI:141005"/>
        <dbReference type="ChEBI" id="CHEBI:456216"/>
        <dbReference type="EC" id="6.3.2.17"/>
    </reaction>
</comment>
<dbReference type="Gene3D" id="3.90.190.20">
    <property type="entry name" value="Mur ligase, C-terminal domain"/>
    <property type="match status" value="1"/>
</dbReference>
<accession>A0A8J7CL17</accession>
<sequence>MTAGPINPVQWLYDLQHSGLKLGLENIRQLLECMDHPEQAFIPVLIGGTNGKGSVTAMMDAIQRACGVRTGMFTSPHLVRLNERIRIDGLDITTPLLEQQLTAVRKVMEQGMAAGHISVQPSFFETITAAAIRSIQESGVTIGLLEIGLGGRLDATNAVDNAELSIIVSIDYDHTKSLGPTLTEIAGEKGGIIKEGKPVICGVRRQVPRQVLQKIASERSAPFIDVLEESRLSTGNDGLPSIETARGDYEGLRLSLPGDHQWHNARCAIVALEKLADVAGFQLTAEGVARGLAETRWAGRLETVPGKPPLLLDGAHNPAGVATLTRYLKERHNDVKPVLLFGATREKDLDQVLEPLAAHVSGLVASRPDINRAMEPEQIVNYGRDRFAPVLLRPDPADALKAARDLAGTDGMVLVAGSLYLVGRIMELIENEID</sequence>
<dbReference type="EC" id="6.3.2.12" evidence="6"/>
<dbReference type="SUPFAM" id="SSF53244">
    <property type="entry name" value="MurD-like peptide ligases, peptide-binding domain"/>
    <property type="match status" value="1"/>
</dbReference>
<dbReference type="GO" id="GO:0004326">
    <property type="term" value="F:tetrahydrofolylpolyglutamate synthase activity"/>
    <property type="evidence" value="ECO:0007669"/>
    <property type="project" value="UniProtKB-EC"/>
</dbReference>
<evidence type="ECO:0000259" key="23">
    <source>
        <dbReference type="Pfam" id="PF02875"/>
    </source>
</evidence>
<dbReference type="GO" id="GO:0008841">
    <property type="term" value="F:dihydrofolate synthase activity"/>
    <property type="evidence" value="ECO:0007669"/>
    <property type="project" value="UniProtKB-EC"/>
</dbReference>
<dbReference type="FunFam" id="3.40.1190.10:FF:000011">
    <property type="entry name" value="Folylpolyglutamate synthase/dihydrofolate synthase"/>
    <property type="match status" value="1"/>
</dbReference>
<evidence type="ECO:0000256" key="22">
    <source>
        <dbReference type="PIRNR" id="PIRNR001563"/>
    </source>
</evidence>
<feature type="domain" description="Mur ligase C-terminal" evidence="23">
    <location>
        <begin position="299"/>
        <end position="418"/>
    </location>
</feature>
<dbReference type="InterPro" id="IPR004101">
    <property type="entry name" value="Mur_ligase_C"/>
</dbReference>
<evidence type="ECO:0000256" key="20">
    <source>
        <dbReference type="ARBA" id="ARBA00049035"/>
    </source>
</evidence>
<evidence type="ECO:0000256" key="16">
    <source>
        <dbReference type="ARBA" id="ARBA00030592"/>
    </source>
</evidence>
<proteinExistence type="inferred from homology"/>
<evidence type="ECO:0000256" key="7">
    <source>
        <dbReference type="ARBA" id="ARBA00013025"/>
    </source>
</evidence>
<dbReference type="AlphaFoldDB" id="A0A8J7CL17"/>
<dbReference type="EMBL" id="JACXWD010000017">
    <property type="protein sequence ID" value="MBD3867843.1"/>
    <property type="molecule type" value="Genomic_DNA"/>
</dbReference>
<dbReference type="GO" id="GO:0005524">
    <property type="term" value="F:ATP binding"/>
    <property type="evidence" value="ECO:0007669"/>
    <property type="project" value="UniProtKB-KW"/>
</dbReference>
<keyword evidence="11 22" id="KW-0547">Nucleotide-binding</keyword>
<evidence type="ECO:0000256" key="11">
    <source>
        <dbReference type="ARBA" id="ARBA00022741"/>
    </source>
</evidence>
<evidence type="ECO:0000256" key="6">
    <source>
        <dbReference type="ARBA" id="ARBA00013023"/>
    </source>
</evidence>
<dbReference type="PIRSF" id="PIRSF001563">
    <property type="entry name" value="Folylpolyglu_synth"/>
    <property type="match status" value="1"/>
</dbReference>
<gene>
    <name evidence="24" type="ORF">IFK94_06955</name>
</gene>
<keyword evidence="14" id="KW-0289">Folate biosynthesis</keyword>
<dbReference type="PANTHER" id="PTHR11136:SF0">
    <property type="entry name" value="DIHYDROFOLATE SYNTHETASE-RELATED"/>
    <property type="match status" value="1"/>
</dbReference>
<comment type="catalytic activity">
    <reaction evidence="20">
        <text>(6R)-5,10-methylenetetrahydrofolyl-(gamma-L-Glu)(n) + L-glutamate + ATP = (6R)-5,10-methylenetetrahydrofolyl-(gamma-L-Glu)(n+1) + ADP + phosphate + H(+)</text>
        <dbReference type="Rhea" id="RHEA:51912"/>
        <dbReference type="Rhea" id="RHEA-COMP:13257"/>
        <dbReference type="Rhea" id="RHEA-COMP:13258"/>
        <dbReference type="ChEBI" id="CHEBI:15378"/>
        <dbReference type="ChEBI" id="CHEBI:29985"/>
        <dbReference type="ChEBI" id="CHEBI:30616"/>
        <dbReference type="ChEBI" id="CHEBI:43474"/>
        <dbReference type="ChEBI" id="CHEBI:136572"/>
        <dbReference type="ChEBI" id="CHEBI:456216"/>
        <dbReference type="EC" id="6.3.2.17"/>
    </reaction>
</comment>
<evidence type="ECO:0000256" key="19">
    <source>
        <dbReference type="ARBA" id="ARBA00047808"/>
    </source>
</evidence>
<dbReference type="Proteomes" id="UP000648239">
    <property type="component" value="Unassembled WGS sequence"/>
</dbReference>
<comment type="pathway">
    <text evidence="3">Cofactor biosynthesis; tetrahydrofolate biosynthesis; 7,8-dihydrofolate from 2-amino-4-hydroxy-6-hydroxymethyl-7,8-dihydropteridine diphosphate and 4-aminobenzoate: step 2/2.</text>
</comment>
<keyword evidence="10" id="KW-0479">Metal-binding</keyword>
<dbReference type="Pfam" id="PF02875">
    <property type="entry name" value="Mur_ligase_C"/>
    <property type="match status" value="1"/>
</dbReference>
<comment type="cofactor">
    <cofactor evidence="1">
        <name>Mg(2+)</name>
        <dbReference type="ChEBI" id="CHEBI:18420"/>
    </cofactor>
</comment>
<evidence type="ECO:0000256" key="8">
    <source>
        <dbReference type="ARBA" id="ARBA00019357"/>
    </source>
</evidence>
<name>A0A8J7CL17_9BACT</name>
<comment type="catalytic activity">
    <reaction evidence="21">
        <text>7,8-dihydropteroate + L-glutamate + ATP = 7,8-dihydrofolate + ADP + phosphate + H(+)</text>
        <dbReference type="Rhea" id="RHEA:23584"/>
        <dbReference type="ChEBI" id="CHEBI:15378"/>
        <dbReference type="ChEBI" id="CHEBI:17839"/>
        <dbReference type="ChEBI" id="CHEBI:29985"/>
        <dbReference type="ChEBI" id="CHEBI:30616"/>
        <dbReference type="ChEBI" id="CHEBI:43474"/>
        <dbReference type="ChEBI" id="CHEBI:57451"/>
        <dbReference type="ChEBI" id="CHEBI:456216"/>
        <dbReference type="EC" id="6.3.2.12"/>
    </reaction>
</comment>
<evidence type="ECO:0000313" key="25">
    <source>
        <dbReference type="Proteomes" id="UP000648239"/>
    </source>
</evidence>
<reference evidence="24 25" key="1">
    <citation type="submission" date="2020-08" db="EMBL/GenBank/DDBJ databases">
        <title>Acidobacteriota in marine sediments use diverse sulfur dissimilation pathways.</title>
        <authorList>
            <person name="Wasmund K."/>
        </authorList>
    </citation>
    <scope>NUCLEOTIDE SEQUENCE [LARGE SCALE GENOMIC DNA]</scope>
    <source>
        <strain evidence="24">MAG AM4</strain>
    </source>
</reference>
<dbReference type="NCBIfam" id="TIGR01499">
    <property type="entry name" value="folC"/>
    <property type="match status" value="1"/>
</dbReference>
<dbReference type="SUPFAM" id="SSF53623">
    <property type="entry name" value="MurD-like peptide ligases, catalytic domain"/>
    <property type="match status" value="1"/>
</dbReference>
<dbReference type="GO" id="GO:0005737">
    <property type="term" value="C:cytoplasm"/>
    <property type="evidence" value="ECO:0007669"/>
    <property type="project" value="TreeGrafter"/>
</dbReference>
<comment type="catalytic activity">
    <reaction evidence="19">
        <text>10-formyltetrahydrofolyl-(gamma-L-Glu)(n) + L-glutamate + ATP = 10-formyltetrahydrofolyl-(gamma-L-Glu)(n+1) + ADP + phosphate + H(+)</text>
        <dbReference type="Rhea" id="RHEA:51904"/>
        <dbReference type="Rhea" id="RHEA-COMP:13088"/>
        <dbReference type="Rhea" id="RHEA-COMP:14300"/>
        <dbReference type="ChEBI" id="CHEBI:15378"/>
        <dbReference type="ChEBI" id="CHEBI:29985"/>
        <dbReference type="ChEBI" id="CHEBI:30616"/>
        <dbReference type="ChEBI" id="CHEBI:43474"/>
        <dbReference type="ChEBI" id="CHEBI:134413"/>
        <dbReference type="ChEBI" id="CHEBI:456216"/>
        <dbReference type="EC" id="6.3.2.17"/>
    </reaction>
</comment>
<evidence type="ECO:0000256" key="13">
    <source>
        <dbReference type="ARBA" id="ARBA00022842"/>
    </source>
</evidence>
<evidence type="ECO:0000256" key="9">
    <source>
        <dbReference type="ARBA" id="ARBA00022598"/>
    </source>
</evidence>
<dbReference type="Gene3D" id="3.40.1190.10">
    <property type="entry name" value="Mur-like, catalytic domain"/>
    <property type="match status" value="1"/>
</dbReference>
<dbReference type="InterPro" id="IPR036565">
    <property type="entry name" value="Mur-like_cat_sf"/>
</dbReference>
<evidence type="ECO:0000256" key="4">
    <source>
        <dbReference type="ARBA" id="ARBA00005150"/>
    </source>
</evidence>
<comment type="pathway">
    <text evidence="4">Cofactor biosynthesis; tetrahydrofolylpolyglutamate biosynthesis.</text>
</comment>
<comment type="caution">
    <text evidence="24">The sequence shown here is derived from an EMBL/GenBank/DDBJ whole genome shotgun (WGS) entry which is preliminary data.</text>
</comment>
<comment type="function">
    <text evidence="2">Functions in two distinct reactions of the de novo folate biosynthetic pathway. Catalyzes the addition of a glutamate residue to dihydropteroate (7,8-dihydropteroate or H2Pte) to form dihydrofolate (7,8-dihydrofolate monoglutamate or H2Pte-Glu). Also catalyzes successive additions of L-glutamate to tetrahydrofolate or 10-formyltetrahydrofolate or 5,10-methylenetetrahydrofolate, leading to folylpolyglutamate derivatives.</text>
</comment>
<keyword evidence="13" id="KW-0460">Magnesium</keyword>
<keyword evidence="9 22" id="KW-0436">Ligase</keyword>
<organism evidence="24 25">
    <name type="scientific">Candidatus Polarisedimenticola svalbardensis</name>
    <dbReference type="NCBI Taxonomy" id="2886004"/>
    <lineage>
        <taxon>Bacteria</taxon>
        <taxon>Pseudomonadati</taxon>
        <taxon>Acidobacteriota</taxon>
        <taxon>Candidatus Polarisedimenticolia</taxon>
        <taxon>Candidatus Polarisedimenticolales</taxon>
        <taxon>Candidatus Polarisedimenticolaceae</taxon>
        <taxon>Candidatus Polarisedimenticola</taxon>
    </lineage>
</organism>
<evidence type="ECO:0000256" key="17">
    <source>
        <dbReference type="ARBA" id="ARBA00032510"/>
    </source>
</evidence>
<evidence type="ECO:0000256" key="1">
    <source>
        <dbReference type="ARBA" id="ARBA00001946"/>
    </source>
</evidence>
<protein>
    <recommendedName>
        <fullName evidence="8">Dihydrofolate synthase/folylpolyglutamate synthase</fullName>
        <ecNumber evidence="6">6.3.2.12</ecNumber>
        <ecNumber evidence="7">6.3.2.17</ecNumber>
    </recommendedName>
    <alternativeName>
        <fullName evidence="17">Folylpoly-gamma-glutamate synthetase-dihydrofolate synthetase</fullName>
    </alternativeName>
    <alternativeName>
        <fullName evidence="15">Folylpolyglutamate synthetase</fullName>
    </alternativeName>
    <alternativeName>
        <fullName evidence="16">Tetrahydrofolylpolyglutamate synthase</fullName>
    </alternativeName>
</protein>
<evidence type="ECO:0000256" key="14">
    <source>
        <dbReference type="ARBA" id="ARBA00022909"/>
    </source>
</evidence>
<dbReference type="PANTHER" id="PTHR11136">
    <property type="entry name" value="FOLYLPOLYGLUTAMATE SYNTHASE-RELATED"/>
    <property type="match status" value="1"/>
</dbReference>
<comment type="similarity">
    <text evidence="5 22">Belongs to the folylpolyglutamate synthase family.</text>
</comment>
<dbReference type="GO" id="GO:0046656">
    <property type="term" value="P:folic acid biosynthetic process"/>
    <property type="evidence" value="ECO:0007669"/>
    <property type="project" value="UniProtKB-KW"/>
</dbReference>
<dbReference type="EC" id="6.3.2.17" evidence="7"/>
<evidence type="ECO:0000256" key="3">
    <source>
        <dbReference type="ARBA" id="ARBA00004799"/>
    </source>
</evidence>
<keyword evidence="12 22" id="KW-0067">ATP-binding</keyword>
<evidence type="ECO:0000256" key="2">
    <source>
        <dbReference type="ARBA" id="ARBA00002714"/>
    </source>
</evidence>
<evidence type="ECO:0000256" key="12">
    <source>
        <dbReference type="ARBA" id="ARBA00022840"/>
    </source>
</evidence>
<evidence type="ECO:0000256" key="5">
    <source>
        <dbReference type="ARBA" id="ARBA00008276"/>
    </source>
</evidence>